<dbReference type="Gene3D" id="3.30.930.30">
    <property type="match status" value="1"/>
</dbReference>
<dbReference type="KEGG" id="suln:FJR47_07530"/>
<name>A0AAJ4A4T9_9BACT</name>
<protein>
    <submittedName>
        <fullName evidence="1">Uncharacterized protein</fullName>
    </submittedName>
</protein>
<evidence type="ECO:0000313" key="2">
    <source>
        <dbReference type="Proteomes" id="UP000326061"/>
    </source>
</evidence>
<evidence type="ECO:0000313" key="1">
    <source>
        <dbReference type="EMBL" id="QFR43768.1"/>
    </source>
</evidence>
<reference evidence="2" key="1">
    <citation type="submission" date="2019-06" db="EMBL/GenBank/DDBJ databases">
        <title>Sulfurimonas gotlandica sp. nov., a chemoautotrophic and psychrotolerant epsilonproteobacterium isolated from a pelagic redoxcline, and an emended description of the genus Sulfurimonas.</title>
        <authorList>
            <person name="Wang S."/>
            <person name="Jiang L."/>
            <person name="Shao Z."/>
        </authorList>
    </citation>
    <scope>NUCLEOTIDE SEQUENCE [LARGE SCALE GENOMIC DNA]</scope>
    <source>
        <strain evidence="2">1-1N</strain>
    </source>
</reference>
<dbReference type="RefSeq" id="WP_152299829.1">
    <property type="nucleotide sequence ID" value="NZ_CP041166.1"/>
</dbReference>
<gene>
    <name evidence="1" type="ORF">FJR47_07530</name>
</gene>
<sequence length="323" mass="37970">MTCVMTIQPITFNTKTISGKIVKGLDAGGGYGIMRHNNREEYLDEFEVKTKRNTHIDKSKEHLNHYFKKMDASKIEKLKAIPHRANQRGAFQMVFSFQDLDVEEANQFYDKEFAKDKAKLIVEFLKQEGIIERFELLDLICHNDEGMQGGETQHPHIHVTFSAFDKINKDWGYKDFFSPTVGQKPMVKNGEIQYKKVKNGKDRGKYLLDEHGNKIPKMKDVEAPIFQKLQDNWNDFLIAKNQPYRNKKEFTSLIQLPSSIWRKLSPEKKEEVYKIRKLQNKMDRAYFSDNMKLYESLKKEIVGLLAEVMIDIERIQKKLHMKL</sequence>
<dbReference type="EMBL" id="CP041166">
    <property type="protein sequence ID" value="QFR43768.1"/>
    <property type="molecule type" value="Genomic_DNA"/>
</dbReference>
<dbReference type="Proteomes" id="UP000326061">
    <property type="component" value="Chromosome"/>
</dbReference>
<dbReference type="AlphaFoldDB" id="A0AAJ4A4T9"/>
<proteinExistence type="predicted"/>
<organism evidence="1 2">
    <name type="scientific">Sulfurimonas xiamenensis</name>
    <dbReference type="NCBI Taxonomy" id="2590021"/>
    <lineage>
        <taxon>Bacteria</taxon>
        <taxon>Pseudomonadati</taxon>
        <taxon>Campylobacterota</taxon>
        <taxon>Epsilonproteobacteria</taxon>
        <taxon>Campylobacterales</taxon>
        <taxon>Sulfurimonadaceae</taxon>
        <taxon>Sulfurimonas</taxon>
    </lineage>
</organism>
<accession>A0AAJ4A4T9</accession>
<keyword evidence="2" id="KW-1185">Reference proteome</keyword>